<keyword evidence="4" id="KW-0479">Metal-binding</keyword>
<dbReference type="Gene3D" id="6.10.140.2220">
    <property type="match status" value="1"/>
</dbReference>
<keyword evidence="8" id="KW-0805">Transcription regulation</keyword>
<feature type="domain" description="MYND-type" evidence="16">
    <location>
        <begin position="487"/>
        <end position="523"/>
    </location>
</feature>
<evidence type="ECO:0000259" key="16">
    <source>
        <dbReference type="PROSITE" id="PS50865"/>
    </source>
</evidence>
<dbReference type="SMART" id="SM00258">
    <property type="entry name" value="SAND"/>
    <property type="match status" value="1"/>
</dbReference>
<dbReference type="Gene3D" id="3.10.390.10">
    <property type="entry name" value="SAND domain-like"/>
    <property type="match status" value="1"/>
</dbReference>
<dbReference type="Proteomes" id="UP001557470">
    <property type="component" value="Unassembled WGS sequence"/>
</dbReference>
<keyword evidence="5 14" id="KW-0863">Zinc-finger</keyword>
<evidence type="ECO:0000256" key="7">
    <source>
        <dbReference type="ARBA" id="ARBA00022902"/>
    </source>
</evidence>
<dbReference type="Pfam" id="PF01342">
    <property type="entry name" value="SAND"/>
    <property type="match status" value="1"/>
</dbReference>
<evidence type="ECO:0000256" key="9">
    <source>
        <dbReference type="ARBA" id="ARBA00023125"/>
    </source>
</evidence>
<keyword evidence="11" id="KW-0539">Nucleus</keyword>
<keyword evidence="2" id="KW-0217">Developmental protein</keyword>
<keyword evidence="18" id="KW-1185">Reference proteome</keyword>
<dbReference type="GO" id="GO:0007399">
    <property type="term" value="P:nervous system development"/>
    <property type="evidence" value="ECO:0007669"/>
    <property type="project" value="UniProtKB-KW"/>
</dbReference>
<organism evidence="17 18">
    <name type="scientific">Umbra pygmaea</name>
    <name type="common">Eastern mudminnow</name>
    <dbReference type="NCBI Taxonomy" id="75934"/>
    <lineage>
        <taxon>Eukaryota</taxon>
        <taxon>Metazoa</taxon>
        <taxon>Chordata</taxon>
        <taxon>Craniata</taxon>
        <taxon>Vertebrata</taxon>
        <taxon>Euteleostomi</taxon>
        <taxon>Actinopterygii</taxon>
        <taxon>Neopterygii</taxon>
        <taxon>Teleostei</taxon>
        <taxon>Protacanthopterygii</taxon>
        <taxon>Esociformes</taxon>
        <taxon>Umbridae</taxon>
        <taxon>Umbra</taxon>
    </lineage>
</organism>
<comment type="caution">
    <text evidence="17">The sequence shown here is derived from an EMBL/GenBank/DDBJ whole genome shotgun (WGS) entry which is preliminary data.</text>
</comment>
<dbReference type="PANTHER" id="PTHR10237:SF1">
    <property type="entry name" value="DEFORMED EPIDERMAL AUTOREGULATORY FACTOR 1 HOMOLOG"/>
    <property type="match status" value="1"/>
</dbReference>
<evidence type="ECO:0000256" key="10">
    <source>
        <dbReference type="ARBA" id="ARBA00023163"/>
    </source>
</evidence>
<name>A0ABD0WTK5_UMBPY</name>
<dbReference type="InterPro" id="IPR000770">
    <property type="entry name" value="SAND_dom"/>
</dbReference>
<dbReference type="FunFam" id="3.10.390.10:FF:000004">
    <property type="entry name" value="Deformed epidermal autoregulatory factor 1"/>
    <property type="match status" value="1"/>
</dbReference>
<dbReference type="GO" id="GO:0003677">
    <property type="term" value="F:DNA binding"/>
    <property type="evidence" value="ECO:0007669"/>
    <property type="project" value="UniProtKB-KW"/>
</dbReference>
<dbReference type="InterPro" id="IPR024119">
    <property type="entry name" value="TF_DEAF-1"/>
</dbReference>
<evidence type="ECO:0000256" key="12">
    <source>
        <dbReference type="ARBA" id="ARBA00073412"/>
    </source>
</evidence>
<evidence type="ECO:0000256" key="14">
    <source>
        <dbReference type="PROSITE-ProRule" id="PRU00134"/>
    </source>
</evidence>
<keyword evidence="3" id="KW-0597">Phosphoprotein</keyword>
<accession>A0ABD0WTK5</accession>
<dbReference type="FunFam" id="6.10.140.2220:FF:000008">
    <property type="entry name" value="Deformed epidermal autoregulatory factor 1"/>
    <property type="match status" value="1"/>
</dbReference>
<dbReference type="PROSITE" id="PS50865">
    <property type="entry name" value="ZF_MYND_2"/>
    <property type="match status" value="1"/>
</dbReference>
<evidence type="ECO:0000256" key="2">
    <source>
        <dbReference type="ARBA" id="ARBA00022473"/>
    </source>
</evidence>
<dbReference type="PANTHER" id="PTHR10237">
    <property type="entry name" value="DEFORMED EPIDERMAL AUTOREGULATORY FACTOR 1 HOMOLOG SUPPRESSIN"/>
    <property type="match status" value="1"/>
</dbReference>
<keyword evidence="7" id="KW-0524">Neurogenesis</keyword>
<dbReference type="PROSITE" id="PS50864">
    <property type="entry name" value="SAND"/>
    <property type="match status" value="1"/>
</dbReference>
<sequence length="548" mass="58617">MDETDSATKGFSLDEASINAVVAEGVDSDTESEAEVTTMTVMGEPGNIEIGAESSPNPDDADGAFAEVTTVTVANVQATEDNVFSTNMATSASIPEHVLTGRTTLQIGDGLNPQKATLIVVHTDGRIVDTAALKNAAAVMAAGPQTPGSPLTPGQEKDGSKYNWDPSVYNNELPVRCRNTSGILYKNRLGSGGKGRCIKHNNHWYTPTEFEGMSGRASSKDWKRSIRYAGRPLQCLIQERILNPHAASCTCAACCDDLSLCTKDSPSYAGDNINMTGPVRLFVPYKRRKKENEQPTTPEKKELPLPAAKNITLPPGATFTVSPSGQITTSGTLTFDRTSPGDATAILTEGTTQGEVFTSTAGTYMLTALPALAIAPQSLQGQGKGVSSSPSPGLVNGGLEVSGVGEGQRTWLYLEETANNLLSTVQQLKALIEQARQACHCQAGQDAFSTLGSRKEAFQSQISFQPSDDLEGKRASEITEIIIKQMCVNCGREAMSECIGCHKVNYCSTFCQRKDWKEHQHNCCQTSGTVTIQEEVPLTTIDMDKVKV</sequence>
<evidence type="ECO:0000256" key="8">
    <source>
        <dbReference type="ARBA" id="ARBA00023015"/>
    </source>
</evidence>
<evidence type="ECO:0000259" key="15">
    <source>
        <dbReference type="PROSITE" id="PS50864"/>
    </source>
</evidence>
<evidence type="ECO:0000256" key="6">
    <source>
        <dbReference type="ARBA" id="ARBA00022833"/>
    </source>
</evidence>
<evidence type="ECO:0000313" key="18">
    <source>
        <dbReference type="Proteomes" id="UP001557470"/>
    </source>
</evidence>
<dbReference type="Pfam" id="PF01753">
    <property type="entry name" value="zf-MYND"/>
    <property type="match status" value="1"/>
</dbReference>
<dbReference type="GO" id="GO:0008270">
    <property type="term" value="F:zinc ion binding"/>
    <property type="evidence" value="ECO:0007669"/>
    <property type="project" value="UniProtKB-KW"/>
</dbReference>
<evidence type="ECO:0000256" key="4">
    <source>
        <dbReference type="ARBA" id="ARBA00022723"/>
    </source>
</evidence>
<protein>
    <recommendedName>
        <fullName evidence="12">Deformed epidermal autoregulatory factor 1 homolog</fullName>
    </recommendedName>
    <alternativeName>
        <fullName evidence="13">Nuclear DEAF-1-related transcriptional regulator</fullName>
    </alternativeName>
</protein>
<keyword evidence="9" id="KW-0238">DNA-binding</keyword>
<dbReference type="GO" id="GO:0006357">
    <property type="term" value="P:regulation of transcription by RNA polymerase II"/>
    <property type="evidence" value="ECO:0007669"/>
    <property type="project" value="UniProtKB-ARBA"/>
</dbReference>
<evidence type="ECO:0000256" key="13">
    <source>
        <dbReference type="ARBA" id="ARBA00079052"/>
    </source>
</evidence>
<reference evidence="17 18" key="1">
    <citation type="submission" date="2024-06" db="EMBL/GenBank/DDBJ databases">
        <authorList>
            <person name="Pan Q."/>
            <person name="Wen M."/>
            <person name="Jouanno E."/>
            <person name="Zahm M."/>
            <person name="Klopp C."/>
            <person name="Cabau C."/>
            <person name="Louis A."/>
            <person name="Berthelot C."/>
            <person name="Parey E."/>
            <person name="Roest Crollius H."/>
            <person name="Montfort J."/>
            <person name="Robinson-Rechavi M."/>
            <person name="Bouchez O."/>
            <person name="Lampietro C."/>
            <person name="Lopez Roques C."/>
            <person name="Donnadieu C."/>
            <person name="Postlethwait J."/>
            <person name="Bobe J."/>
            <person name="Verreycken H."/>
            <person name="Guiguen Y."/>
        </authorList>
    </citation>
    <scope>NUCLEOTIDE SEQUENCE [LARGE SCALE GENOMIC DNA]</scope>
    <source>
        <strain evidence="17">Up_M1</strain>
        <tissue evidence="17">Testis</tissue>
    </source>
</reference>
<keyword evidence="6" id="KW-0862">Zinc</keyword>
<dbReference type="InterPro" id="IPR010919">
    <property type="entry name" value="SAND-like_dom_sf"/>
</dbReference>
<feature type="domain" description="SAND" evidence="15">
    <location>
        <begin position="163"/>
        <end position="243"/>
    </location>
</feature>
<evidence type="ECO:0000256" key="1">
    <source>
        <dbReference type="ARBA" id="ARBA00004123"/>
    </source>
</evidence>
<dbReference type="SUPFAM" id="SSF63763">
    <property type="entry name" value="SAND domain-like"/>
    <property type="match status" value="1"/>
</dbReference>
<dbReference type="GO" id="GO:0005634">
    <property type="term" value="C:nucleus"/>
    <property type="evidence" value="ECO:0007669"/>
    <property type="project" value="UniProtKB-SubCell"/>
</dbReference>
<dbReference type="InterPro" id="IPR002893">
    <property type="entry name" value="Znf_MYND"/>
</dbReference>
<dbReference type="AlphaFoldDB" id="A0ABD0WTK5"/>
<comment type="subcellular location">
    <subcellularLocation>
        <location evidence="1">Nucleus</location>
    </subcellularLocation>
</comment>
<dbReference type="EMBL" id="JAGEUA010000008">
    <property type="protein sequence ID" value="KAL0968136.1"/>
    <property type="molecule type" value="Genomic_DNA"/>
</dbReference>
<evidence type="ECO:0000313" key="17">
    <source>
        <dbReference type="EMBL" id="KAL0968136.1"/>
    </source>
</evidence>
<dbReference type="SUPFAM" id="SSF144232">
    <property type="entry name" value="HIT/MYND zinc finger-like"/>
    <property type="match status" value="1"/>
</dbReference>
<evidence type="ECO:0000256" key="3">
    <source>
        <dbReference type="ARBA" id="ARBA00022553"/>
    </source>
</evidence>
<keyword evidence="10" id="KW-0804">Transcription</keyword>
<evidence type="ECO:0000256" key="11">
    <source>
        <dbReference type="ARBA" id="ARBA00023242"/>
    </source>
</evidence>
<evidence type="ECO:0000256" key="5">
    <source>
        <dbReference type="ARBA" id="ARBA00022771"/>
    </source>
</evidence>
<gene>
    <name evidence="17" type="ORF">UPYG_G00262840</name>
</gene>
<proteinExistence type="predicted"/>